<dbReference type="AlphaFoldDB" id="A0A291TBY1"/>
<protein>
    <submittedName>
        <fullName evidence="3">Fasciclin</fullName>
    </submittedName>
</protein>
<name>A0A291TBY1_9FIRM</name>
<organism evidence="3 4">
    <name type="scientific">Faecalibacterium prausnitzii</name>
    <dbReference type="NCBI Taxonomy" id="853"/>
    <lineage>
        <taxon>Bacteria</taxon>
        <taxon>Bacillati</taxon>
        <taxon>Bacillota</taxon>
        <taxon>Clostridia</taxon>
        <taxon>Eubacteriales</taxon>
        <taxon>Oscillospiraceae</taxon>
        <taxon>Faecalibacterium</taxon>
    </lineage>
</organism>
<gene>
    <name evidence="3" type="ORF">CRH10_10270</name>
</gene>
<dbReference type="RefSeq" id="WP_098924438.1">
    <property type="nucleotide sequence ID" value="NZ_CP023819.1"/>
</dbReference>
<dbReference type="PROSITE" id="PS51318">
    <property type="entry name" value="TAT"/>
    <property type="match status" value="1"/>
</dbReference>
<feature type="chain" id="PRO_5012132218" evidence="2">
    <location>
        <begin position="31"/>
        <end position="366"/>
    </location>
</feature>
<evidence type="ECO:0000313" key="3">
    <source>
        <dbReference type="EMBL" id="ATL90656.1"/>
    </source>
</evidence>
<evidence type="ECO:0000313" key="4">
    <source>
        <dbReference type="Proteomes" id="UP000223709"/>
    </source>
</evidence>
<dbReference type="PROSITE" id="PS51257">
    <property type="entry name" value="PROKAR_LIPOPROTEIN"/>
    <property type="match status" value="1"/>
</dbReference>
<feature type="compositionally biased region" description="Low complexity" evidence="1">
    <location>
        <begin position="30"/>
        <end position="65"/>
    </location>
</feature>
<dbReference type="SUPFAM" id="SSF69304">
    <property type="entry name" value="Tricorn protease N-terminal domain"/>
    <property type="match status" value="1"/>
</dbReference>
<reference evidence="3 4" key="1">
    <citation type="submission" date="2017-10" db="EMBL/GenBank/DDBJ databases">
        <title>Complete Genome Sequence of Faecalibacterium prausnitzii isolated from the gut of healthy adult Indian.</title>
        <authorList>
            <person name="Bag S."/>
            <person name="Ghosh T.S."/>
            <person name="Das B."/>
        </authorList>
    </citation>
    <scope>NUCLEOTIDE SEQUENCE [LARGE SCALE GENOMIC DNA]</scope>
    <source>
        <strain evidence="3 4">Indica</strain>
    </source>
</reference>
<evidence type="ECO:0000256" key="1">
    <source>
        <dbReference type="SAM" id="MobiDB-lite"/>
    </source>
</evidence>
<dbReference type="Proteomes" id="UP000223709">
    <property type="component" value="Chromosome"/>
</dbReference>
<dbReference type="NCBIfam" id="TIGR01409">
    <property type="entry name" value="TAT_signal_seq"/>
    <property type="match status" value="1"/>
</dbReference>
<evidence type="ECO:0000256" key="2">
    <source>
        <dbReference type="SAM" id="SignalP"/>
    </source>
</evidence>
<proteinExistence type="predicted"/>
<dbReference type="InterPro" id="IPR006311">
    <property type="entry name" value="TAT_signal"/>
</dbReference>
<feature type="signal peptide" evidence="2">
    <location>
        <begin position="1"/>
        <end position="30"/>
    </location>
</feature>
<sequence>MRKIQRRDFLKAMGLTTAALGLTACGGSGAASTSSASSVSSAPASSSSAPSASAPPESAETKAAPAGPPVTQFQTGELTIGEYTFKAQYIPFDVRREVCGAYHLIKADSYRGNYFFSFYNEDDEEQSAKIFEYAIKDDRLTPVAEYNIDGSDALSIDRNGILYALETFDVYCYDLNSSDPEEPGDALDYWGRCYSSKDRDLTVLYRTNSAPVLVQDGEYTELTLEGDNEIGPFYSISSLNLSGDELLTVGELESNGDDYFAAFDLDGNELARSSQPVGSFNAVMMKRPNGYLLDTGYMWELYAPDGTFLEKSFPVGERETLCQLCGDFCIFDVFLPLEENAFLAVGHHGKATEPDEPVVFRITTDF</sequence>
<dbReference type="EMBL" id="CP023819">
    <property type="protein sequence ID" value="ATL90656.1"/>
    <property type="molecule type" value="Genomic_DNA"/>
</dbReference>
<accession>A0A291TBY1</accession>
<feature type="region of interest" description="Disordered" evidence="1">
    <location>
        <begin position="26"/>
        <end position="71"/>
    </location>
</feature>
<keyword evidence="2" id="KW-0732">Signal</keyword>
<dbReference type="InterPro" id="IPR019546">
    <property type="entry name" value="TAT_signal_bac_arc"/>
</dbReference>